<evidence type="ECO:0000256" key="4">
    <source>
        <dbReference type="ARBA" id="ARBA00023136"/>
    </source>
</evidence>
<feature type="transmembrane region" description="Helical" evidence="5">
    <location>
        <begin position="303"/>
        <end position="320"/>
    </location>
</feature>
<keyword evidence="2 5" id="KW-0812">Transmembrane</keyword>
<keyword evidence="3 5" id="KW-1133">Transmembrane helix</keyword>
<feature type="transmembrane region" description="Helical" evidence="5">
    <location>
        <begin position="57"/>
        <end position="75"/>
    </location>
</feature>
<feature type="domain" description="O-antigen ligase-related" evidence="6">
    <location>
        <begin position="264"/>
        <end position="404"/>
    </location>
</feature>
<feature type="transmembrane region" description="Helical" evidence="5">
    <location>
        <begin position="81"/>
        <end position="99"/>
    </location>
</feature>
<dbReference type="Proteomes" id="UP000190367">
    <property type="component" value="Unassembled WGS sequence"/>
</dbReference>
<dbReference type="STRING" id="634771.SAMN04488128_107171"/>
<feature type="transmembrane region" description="Helical" evidence="5">
    <location>
        <begin position="7"/>
        <end position="28"/>
    </location>
</feature>
<feature type="transmembrane region" description="Helical" evidence="5">
    <location>
        <begin position="111"/>
        <end position="133"/>
    </location>
</feature>
<comment type="subcellular location">
    <subcellularLocation>
        <location evidence="1">Membrane</location>
        <topology evidence="1">Multi-pass membrane protein</topology>
    </subcellularLocation>
</comment>
<feature type="transmembrane region" description="Helical" evidence="5">
    <location>
        <begin position="453"/>
        <end position="474"/>
    </location>
</feature>
<name>A0A1T4TZU3_9BACT</name>
<reference evidence="8" key="1">
    <citation type="submission" date="2017-02" db="EMBL/GenBank/DDBJ databases">
        <authorList>
            <person name="Varghese N."/>
            <person name="Submissions S."/>
        </authorList>
    </citation>
    <scope>NUCLEOTIDE SEQUENCE [LARGE SCALE GENOMIC DNA]</scope>
    <source>
        <strain evidence="8">DSM 22224</strain>
    </source>
</reference>
<dbReference type="RefSeq" id="WP_078672991.1">
    <property type="nucleotide sequence ID" value="NZ_FUWZ01000007.1"/>
</dbReference>
<dbReference type="PANTHER" id="PTHR37422">
    <property type="entry name" value="TEICHURONIC ACID BIOSYNTHESIS PROTEIN TUAE"/>
    <property type="match status" value="1"/>
</dbReference>
<evidence type="ECO:0000313" key="8">
    <source>
        <dbReference type="Proteomes" id="UP000190367"/>
    </source>
</evidence>
<dbReference type="GO" id="GO:0016020">
    <property type="term" value="C:membrane"/>
    <property type="evidence" value="ECO:0007669"/>
    <property type="project" value="UniProtKB-SubCell"/>
</dbReference>
<evidence type="ECO:0000256" key="5">
    <source>
        <dbReference type="SAM" id="Phobius"/>
    </source>
</evidence>
<protein>
    <submittedName>
        <fullName evidence="7">O-antigen ligase like membrane protein</fullName>
    </submittedName>
</protein>
<dbReference type="InterPro" id="IPR051533">
    <property type="entry name" value="WaaL-like"/>
</dbReference>
<accession>A0A1T4TZU3</accession>
<keyword evidence="7" id="KW-0436">Ligase</keyword>
<dbReference type="AlphaFoldDB" id="A0A1T4TZU3"/>
<dbReference type="OrthoDB" id="783093at2"/>
<evidence type="ECO:0000256" key="2">
    <source>
        <dbReference type="ARBA" id="ARBA00022692"/>
    </source>
</evidence>
<dbReference type="EMBL" id="FUWZ01000007">
    <property type="protein sequence ID" value="SKA46022.1"/>
    <property type="molecule type" value="Genomic_DNA"/>
</dbReference>
<organism evidence="7 8">
    <name type="scientific">Chitinophaga eiseniae</name>
    <dbReference type="NCBI Taxonomy" id="634771"/>
    <lineage>
        <taxon>Bacteria</taxon>
        <taxon>Pseudomonadati</taxon>
        <taxon>Bacteroidota</taxon>
        <taxon>Chitinophagia</taxon>
        <taxon>Chitinophagales</taxon>
        <taxon>Chitinophagaceae</taxon>
        <taxon>Chitinophaga</taxon>
    </lineage>
</organism>
<evidence type="ECO:0000256" key="1">
    <source>
        <dbReference type="ARBA" id="ARBA00004141"/>
    </source>
</evidence>
<feature type="transmembrane region" description="Helical" evidence="5">
    <location>
        <begin position="213"/>
        <end position="246"/>
    </location>
</feature>
<evidence type="ECO:0000256" key="3">
    <source>
        <dbReference type="ARBA" id="ARBA00022989"/>
    </source>
</evidence>
<feature type="transmembrane region" description="Helical" evidence="5">
    <location>
        <begin position="258"/>
        <end position="274"/>
    </location>
</feature>
<sequence length="480" mass="53284">MFAIKRNIIRLLTIVLWVMLVPILTYVASLDLKIGIAMVVGIIGMAICLVCVVNYKLGYYIFITITLILPLLERISGSSQSVGVVMDGLLISTLLGCILRRGDKSVKKVQFMKDALLISFYLYTLLLIIQIANPAGHRILAWFIFFRVFARNMIFLGIGLHVFNSMKDVRTFFKFWIAICTAAAIYACLQQWFGLMPYEKAFIAKYPKMFNTTIIISGIRIFSFMSDAASFGIIMACNIIICLILLTAKLSALNLKKKLLLIISIILQGLALAYSGTRTGYVMLPVGLLLFLLTTLRNRNTILIAIAFGFTGLVILFGPFHSNGTVIRIRTAFLGKQDASMDVRDENRHRIQPYIYDHPLGGGVMTTGGNGLLFYPGHPVANLQTDNGYLRAVLETGWLGVLLVAANFFLLICIAVRNYFRIEGEVNKLLMLGIAASMLEMALAQYAQDASTLVESSIMLNALTAIAIKVKYLYALNTQS</sequence>
<feature type="transmembrane region" description="Helical" evidence="5">
    <location>
        <begin position="34"/>
        <end position="52"/>
    </location>
</feature>
<proteinExistence type="predicted"/>
<dbReference type="Pfam" id="PF04932">
    <property type="entry name" value="Wzy_C"/>
    <property type="match status" value="1"/>
</dbReference>
<evidence type="ECO:0000313" key="7">
    <source>
        <dbReference type="EMBL" id="SKA46022.1"/>
    </source>
</evidence>
<feature type="transmembrane region" description="Helical" evidence="5">
    <location>
        <begin position="429"/>
        <end position="447"/>
    </location>
</feature>
<dbReference type="InterPro" id="IPR007016">
    <property type="entry name" value="O-antigen_ligase-rel_domated"/>
</dbReference>
<feature type="transmembrane region" description="Helical" evidence="5">
    <location>
        <begin position="397"/>
        <end position="417"/>
    </location>
</feature>
<keyword evidence="8" id="KW-1185">Reference proteome</keyword>
<feature type="transmembrane region" description="Helical" evidence="5">
    <location>
        <begin position="139"/>
        <end position="163"/>
    </location>
</feature>
<dbReference type="GO" id="GO:0016874">
    <property type="term" value="F:ligase activity"/>
    <property type="evidence" value="ECO:0007669"/>
    <property type="project" value="UniProtKB-KW"/>
</dbReference>
<feature type="transmembrane region" description="Helical" evidence="5">
    <location>
        <begin position="175"/>
        <end position="193"/>
    </location>
</feature>
<dbReference type="PANTHER" id="PTHR37422:SF13">
    <property type="entry name" value="LIPOPOLYSACCHARIDE BIOSYNTHESIS PROTEIN PA4999-RELATED"/>
    <property type="match status" value="1"/>
</dbReference>
<keyword evidence="4 5" id="KW-0472">Membrane</keyword>
<evidence type="ECO:0000259" key="6">
    <source>
        <dbReference type="Pfam" id="PF04932"/>
    </source>
</evidence>
<gene>
    <name evidence="7" type="ORF">SAMN04488128_107171</name>
</gene>